<feature type="region of interest" description="Disordered" evidence="6">
    <location>
        <begin position="1"/>
        <end position="29"/>
    </location>
</feature>
<dbReference type="GO" id="GO:0043565">
    <property type="term" value="F:sequence-specific DNA binding"/>
    <property type="evidence" value="ECO:0007669"/>
    <property type="project" value="TreeGrafter"/>
</dbReference>
<dbReference type="STRING" id="1296120.A0A1B9GTG3"/>
<dbReference type="SMART" id="SM00355">
    <property type="entry name" value="ZnF_C2H2"/>
    <property type="match status" value="2"/>
</dbReference>
<keyword evidence="1" id="KW-0479">Metal-binding</keyword>
<reference evidence="9" key="2">
    <citation type="submission" date="2013-12" db="EMBL/GenBank/DDBJ databases">
        <title>Evolution of pathogenesis and genome organization in the Tremellales.</title>
        <authorList>
            <person name="Cuomo C."/>
            <person name="Litvintseva A."/>
            <person name="Heitman J."/>
            <person name="Chen Y."/>
            <person name="Sun S."/>
            <person name="Springer D."/>
            <person name="Dromer F."/>
            <person name="Young S."/>
            <person name="Zeng Q."/>
            <person name="Chapman S."/>
            <person name="Gujja S."/>
            <person name="Saif S."/>
            <person name="Birren B."/>
        </authorList>
    </citation>
    <scope>NUCLEOTIDE SEQUENCE [LARGE SCALE GENOMIC DNA]</scope>
    <source>
        <strain evidence="9">BCC8398</strain>
    </source>
</reference>
<keyword evidence="3 5" id="KW-0863">Zinc-finger</keyword>
<dbReference type="GO" id="GO:0000981">
    <property type="term" value="F:DNA-binding transcription factor activity, RNA polymerase II-specific"/>
    <property type="evidence" value="ECO:0007669"/>
    <property type="project" value="TreeGrafter"/>
</dbReference>
<dbReference type="PANTHER" id="PTHR24408">
    <property type="entry name" value="ZINC FINGER PROTEIN"/>
    <property type="match status" value="1"/>
</dbReference>
<dbReference type="EMBL" id="KV700125">
    <property type="protein sequence ID" value="OCF34359.1"/>
    <property type="molecule type" value="Genomic_DNA"/>
</dbReference>
<feature type="compositionally biased region" description="Low complexity" evidence="6">
    <location>
        <begin position="125"/>
        <end position="141"/>
    </location>
</feature>
<evidence type="ECO:0000313" key="8">
    <source>
        <dbReference type="EMBL" id="OCF34359.1"/>
    </source>
</evidence>
<evidence type="ECO:0000256" key="2">
    <source>
        <dbReference type="ARBA" id="ARBA00022737"/>
    </source>
</evidence>
<feature type="compositionally biased region" description="Pro residues" evidence="6">
    <location>
        <begin position="808"/>
        <end position="824"/>
    </location>
</feature>
<dbReference type="PANTHER" id="PTHR24408:SF58">
    <property type="entry name" value="TRANSCRIPTION FACTOR (TFIIIA), PUTATIVE (AFU_ORTHOLOGUE AFUA_1G05150)-RELATED"/>
    <property type="match status" value="1"/>
</dbReference>
<dbReference type="OrthoDB" id="2574428at2759"/>
<evidence type="ECO:0000313" key="9">
    <source>
        <dbReference type="Proteomes" id="UP000092666"/>
    </source>
</evidence>
<feature type="compositionally biased region" description="Polar residues" evidence="6">
    <location>
        <begin position="698"/>
        <end position="710"/>
    </location>
</feature>
<feature type="compositionally biased region" description="Low complexity" evidence="6">
    <location>
        <begin position="647"/>
        <end position="663"/>
    </location>
</feature>
<evidence type="ECO:0000256" key="6">
    <source>
        <dbReference type="SAM" id="MobiDB-lite"/>
    </source>
</evidence>
<keyword evidence="4" id="KW-0862">Zinc</keyword>
<dbReference type="SUPFAM" id="SSF57667">
    <property type="entry name" value="beta-beta-alpha zinc fingers"/>
    <property type="match status" value="1"/>
</dbReference>
<evidence type="ECO:0000256" key="1">
    <source>
        <dbReference type="ARBA" id="ARBA00022723"/>
    </source>
</evidence>
<evidence type="ECO:0000256" key="4">
    <source>
        <dbReference type="ARBA" id="ARBA00022833"/>
    </source>
</evidence>
<feature type="domain" description="C2H2-type" evidence="7">
    <location>
        <begin position="730"/>
        <end position="758"/>
    </location>
</feature>
<sequence>MTTSYSFEPHHTPIPPPSPSSLVGSSSTTYPTHTEYPYAGYRTTVLPSSSSSSSSVSYIRTSRLDLPIPTFFRSAHPAPFTTNQWSYLDQGAIDPVMQSQITQPPPSTYDNAECSSEHPLHSFRPIQYQPPSSNSQPPTSSYRSPLSGEAFGTVLSAASMHSVLSEGPPSLASANETKGLQGLHQPSHETMTVSSLTAAEAGRLPFEREAVQQVALSPLLRNESGAYRTDDRGLLPPVLNLGAGSKDANTMKRGLQSPQEEALVPSLCSVHVGAIAGAMPSTSPGPYAIDATVLSPVPASALSSQPSAFETGDSFQVTWNVLQTRASGKWVVPQQPLSPATSTWSAQPFPATSSSLSVHLNDPSELVKVLSLPPPSIPAYPGLHTPTFAVRPTLEFLTSKPPKVKKTLPSTPPKISGWIPPEQRPVPKPRASRAANSSAGPSGEDGRKPRMLPAAPTLATHSVVRPTNVVASSSSADVPMSPPILVAPATTRPRSLTMALPHGTTSGVPSTSLAQLTSQNSISASSSKMQMSETNTFIGPPSSAVGYHGSAPMSGAGSGVFAFTSPLGHSSDMSQAREPIDSDPFHQHQPYLYDAFAHSSAAFPSPSTYAYSHYQMQYQPPTMETGAGPSRSRLNVQPILVPSQSKPAQYPQRQQPQVRVMPPLLTHKPITPPERSSRRSEPRPSSVRGRAKNIALLASSSKRPSTSEPKASSKRAKVDSRPSTGSSSKFKCSECEELFTRRNDLERHVRCKHTSEKPFCCPACGKAFGRKDKLDQHIEKDQYCKQHAPPREERVRRRTTRFEIPPYRYTPPKMPAASRPPQPPHHTDSSSPLPLGYGVSDVSTFQYGMPLPQPYNI</sequence>
<evidence type="ECO:0000259" key="7">
    <source>
        <dbReference type="PROSITE" id="PS50157"/>
    </source>
</evidence>
<dbReference type="InterPro" id="IPR036236">
    <property type="entry name" value="Znf_C2H2_sf"/>
</dbReference>
<feature type="region of interest" description="Disordered" evidence="6">
    <location>
        <begin position="644"/>
        <end position="729"/>
    </location>
</feature>
<accession>A0A1B9GTG3</accession>
<name>A0A1B9GTG3_9TREE</name>
<keyword evidence="9" id="KW-1185">Reference proteome</keyword>
<feature type="region of interest" description="Disordered" evidence="6">
    <location>
        <begin position="401"/>
        <end position="460"/>
    </location>
</feature>
<dbReference type="InterPro" id="IPR013087">
    <property type="entry name" value="Znf_C2H2_type"/>
</dbReference>
<feature type="compositionally biased region" description="Low complexity" evidence="6">
    <location>
        <begin position="20"/>
        <end position="29"/>
    </location>
</feature>
<organism evidence="8 9">
    <name type="scientific">Kwoniella heveanensis BCC8398</name>
    <dbReference type="NCBI Taxonomy" id="1296120"/>
    <lineage>
        <taxon>Eukaryota</taxon>
        <taxon>Fungi</taxon>
        <taxon>Dikarya</taxon>
        <taxon>Basidiomycota</taxon>
        <taxon>Agaricomycotina</taxon>
        <taxon>Tremellomycetes</taxon>
        <taxon>Tremellales</taxon>
        <taxon>Cryptococcaceae</taxon>
        <taxon>Kwoniella</taxon>
    </lineage>
</organism>
<dbReference type="GO" id="GO:0008270">
    <property type="term" value="F:zinc ion binding"/>
    <property type="evidence" value="ECO:0007669"/>
    <property type="project" value="UniProtKB-KW"/>
</dbReference>
<dbReference type="Proteomes" id="UP000092666">
    <property type="component" value="Unassembled WGS sequence"/>
</dbReference>
<evidence type="ECO:0000256" key="3">
    <source>
        <dbReference type="ARBA" id="ARBA00022771"/>
    </source>
</evidence>
<feature type="region of interest" description="Disordered" evidence="6">
    <location>
        <begin position="805"/>
        <end position="837"/>
    </location>
</feature>
<dbReference type="Gene3D" id="3.30.160.60">
    <property type="entry name" value="Classic Zinc Finger"/>
    <property type="match status" value="2"/>
</dbReference>
<feature type="region of interest" description="Disordered" evidence="6">
    <location>
        <begin position="122"/>
        <end position="147"/>
    </location>
</feature>
<dbReference type="AlphaFoldDB" id="A0A1B9GTG3"/>
<dbReference type="GO" id="GO:0005634">
    <property type="term" value="C:nucleus"/>
    <property type="evidence" value="ECO:0007669"/>
    <property type="project" value="TreeGrafter"/>
</dbReference>
<protein>
    <recommendedName>
        <fullName evidence="7">C2H2-type domain-containing protein</fullName>
    </recommendedName>
</protein>
<dbReference type="PROSITE" id="PS00028">
    <property type="entry name" value="ZINC_FINGER_C2H2_1"/>
    <property type="match status" value="1"/>
</dbReference>
<reference evidence="8 9" key="1">
    <citation type="submission" date="2013-07" db="EMBL/GenBank/DDBJ databases">
        <title>The Genome Sequence of Cryptococcus heveanensis BCC8398.</title>
        <authorList>
            <consortium name="The Broad Institute Genome Sequencing Platform"/>
            <person name="Cuomo C."/>
            <person name="Litvintseva A."/>
            <person name="Chen Y."/>
            <person name="Heitman J."/>
            <person name="Sun S."/>
            <person name="Springer D."/>
            <person name="Dromer F."/>
            <person name="Young S.K."/>
            <person name="Zeng Q."/>
            <person name="Gargeya S."/>
            <person name="Fitzgerald M."/>
            <person name="Abouelleil A."/>
            <person name="Alvarado L."/>
            <person name="Berlin A.M."/>
            <person name="Chapman S.B."/>
            <person name="Dewar J."/>
            <person name="Goldberg J."/>
            <person name="Griggs A."/>
            <person name="Gujja S."/>
            <person name="Hansen M."/>
            <person name="Howarth C."/>
            <person name="Imamovic A."/>
            <person name="Larimer J."/>
            <person name="McCowan C."/>
            <person name="Murphy C."/>
            <person name="Pearson M."/>
            <person name="Priest M."/>
            <person name="Roberts A."/>
            <person name="Saif S."/>
            <person name="Shea T."/>
            <person name="Sykes S."/>
            <person name="Wortman J."/>
            <person name="Nusbaum C."/>
            <person name="Birren B."/>
        </authorList>
    </citation>
    <scope>NUCLEOTIDE SEQUENCE [LARGE SCALE GENOMIC DNA]</scope>
    <source>
        <strain evidence="8 9">BCC8398</strain>
    </source>
</reference>
<feature type="domain" description="C2H2-type" evidence="7">
    <location>
        <begin position="759"/>
        <end position="792"/>
    </location>
</feature>
<evidence type="ECO:0000256" key="5">
    <source>
        <dbReference type="PROSITE-ProRule" id="PRU00042"/>
    </source>
</evidence>
<keyword evidence="2" id="KW-0677">Repeat</keyword>
<dbReference type="PROSITE" id="PS50157">
    <property type="entry name" value="ZINC_FINGER_C2H2_2"/>
    <property type="match status" value="2"/>
</dbReference>
<gene>
    <name evidence="8" type="ORF">I316_03873</name>
</gene>
<proteinExistence type="predicted"/>